<evidence type="ECO:0000259" key="18">
    <source>
        <dbReference type="PROSITE" id="PS50014"/>
    </source>
</evidence>
<evidence type="ECO:0000256" key="15">
    <source>
        <dbReference type="SAM" id="Coils"/>
    </source>
</evidence>
<evidence type="ECO:0000313" key="19">
    <source>
        <dbReference type="Ensembl" id="ENSATEP00000070402.1"/>
    </source>
</evidence>
<keyword evidence="6" id="KW-0156">Chromatin regulator</keyword>
<dbReference type="InterPro" id="IPR037966">
    <property type="entry name" value="Brd8_Bromo_dom"/>
</dbReference>
<evidence type="ECO:0000256" key="11">
    <source>
        <dbReference type="ARBA" id="ARBA00023163"/>
    </source>
</evidence>
<dbReference type="PRINTS" id="PR00503">
    <property type="entry name" value="BROMODOMAIN"/>
</dbReference>
<keyword evidence="11" id="KW-0804">Transcription</keyword>
<reference evidence="19" key="2">
    <citation type="submission" date="2025-08" db="UniProtKB">
        <authorList>
            <consortium name="Ensembl"/>
        </authorList>
    </citation>
    <scope>IDENTIFICATION</scope>
</reference>
<keyword evidence="7" id="KW-0007">Acetylation</keyword>
<evidence type="ECO:0000313" key="20">
    <source>
        <dbReference type="Proteomes" id="UP000265040"/>
    </source>
</evidence>
<dbReference type="Pfam" id="PF00439">
    <property type="entry name" value="Bromodomain"/>
    <property type="match status" value="1"/>
</dbReference>
<dbReference type="SUPFAM" id="SSF47370">
    <property type="entry name" value="Bromodomain"/>
    <property type="match status" value="1"/>
</dbReference>
<comment type="subcellular location">
    <subcellularLocation>
        <location evidence="1">Nucleus</location>
    </subcellularLocation>
</comment>
<gene>
    <name evidence="19" type="primary">BRD8</name>
</gene>
<dbReference type="GO" id="GO:0035267">
    <property type="term" value="C:NuA4 histone acetyltransferase complex"/>
    <property type="evidence" value="ECO:0007669"/>
    <property type="project" value="TreeGrafter"/>
</dbReference>
<dbReference type="Ensembl" id="ENSATET00000050620.2">
    <property type="protein sequence ID" value="ENSATEP00000070402.1"/>
    <property type="gene ID" value="ENSATEG00000019713.3"/>
</dbReference>
<dbReference type="Gene3D" id="1.20.920.10">
    <property type="entry name" value="Bromodomain-like"/>
    <property type="match status" value="1"/>
</dbReference>
<evidence type="ECO:0000256" key="16">
    <source>
        <dbReference type="SAM" id="MobiDB-lite"/>
    </source>
</evidence>
<evidence type="ECO:0000256" key="2">
    <source>
        <dbReference type="ARBA" id="ARBA00022499"/>
    </source>
</evidence>
<dbReference type="PROSITE" id="PS50014">
    <property type="entry name" value="BROMODOMAIN_2"/>
    <property type="match status" value="1"/>
</dbReference>
<dbReference type="GeneTree" id="ENSGT00530000064262"/>
<keyword evidence="17" id="KW-1133">Transmembrane helix</keyword>
<dbReference type="SMART" id="SM00297">
    <property type="entry name" value="BROMO"/>
    <property type="match status" value="1"/>
</dbReference>
<accession>A0A7N6C4D5</accession>
<feature type="region of interest" description="Disordered" evidence="16">
    <location>
        <begin position="697"/>
        <end position="717"/>
    </location>
</feature>
<sequence>MFCPISSTSAEHKLLVMGPTEPWSVREKLCLATSVMKSGDQNWVSVSRAIKPFAEPGRPPDWFSQKHCASKYSELLETTEAPKRKRGEKGEVVETVEDVIVRRLTAERIDELKKLIKETQEKHRKLKREAELIQAGHLDSKLEELWEEIHQKKKIEEEEAEQRRKNTDAAYQGISFTLKWYLGGKHQYRLMTFAESSGNGNDDISHGSLLDDPTQKKLLGQKATPPPSPLLSELLKKGSFIFICFSPWICFLYKSAAIIYNLFSVLAIYLTLLLCVIMRVHKCLPGRCPDVVTSSGGGSYPIFCTIGFYDHRRLSLQSSPISLYCQSYSFVVLSVEVDLFSVEDKVSDLSEEDVTVAYMGDELDLKTVGDIIAIIEDKTDEAAEVLDAAAVEAALSLCEENGHALAGAWEAGPFQPHESHPTVPLGVPQPSLHCSLEGLEHCPTRVPLQPESMREIGEVVHPKSQISLDVTIKCENEKWAQQRPDKPRRGILIWTKMDNEINGPQVCGEEDGDGVEGFLSEPDGEIELEPAASESEDGYSLHTASSSLQLHTTADSIPSSPASSQFSVCSEDLEALQAHKIWKKAIMLVWRAAANHRYANVFLQPVTDEIAPGYHSIVHRPMDLATIKKNIETGLIRTTAEFQRDIMLMFQNAVMYNSLDHDVYHMALEMQRDVLEQIQQFLATQLIMETSESGISAKSLRGRENTRKQDSTDKDTVSMSSPAFLLSLFDGGTRGRRCAIEADLKMKK</sequence>
<dbReference type="FunFam" id="1.20.920.10:FF:000016">
    <property type="entry name" value="bromodomain-containing protein 8 isoform X1"/>
    <property type="match status" value="1"/>
</dbReference>
<feature type="coiled-coil region" evidence="15">
    <location>
        <begin position="102"/>
        <end position="136"/>
    </location>
</feature>
<keyword evidence="9 15" id="KW-0175">Coiled coil</keyword>
<dbReference type="InterPro" id="IPR036427">
    <property type="entry name" value="Bromodomain-like_sf"/>
</dbReference>
<evidence type="ECO:0000256" key="10">
    <source>
        <dbReference type="ARBA" id="ARBA00023117"/>
    </source>
</evidence>
<evidence type="ECO:0000256" key="6">
    <source>
        <dbReference type="ARBA" id="ARBA00022853"/>
    </source>
</evidence>
<evidence type="ECO:0000256" key="1">
    <source>
        <dbReference type="ARBA" id="ARBA00004123"/>
    </source>
</evidence>
<evidence type="ECO:0000256" key="4">
    <source>
        <dbReference type="ARBA" id="ARBA00022604"/>
    </source>
</evidence>
<evidence type="ECO:0000256" key="14">
    <source>
        <dbReference type="PROSITE-ProRule" id="PRU00035"/>
    </source>
</evidence>
<evidence type="ECO:0000256" key="5">
    <source>
        <dbReference type="ARBA" id="ARBA00022843"/>
    </source>
</evidence>
<keyword evidence="17" id="KW-0812">Transmembrane</keyword>
<evidence type="ECO:0000256" key="9">
    <source>
        <dbReference type="ARBA" id="ARBA00023054"/>
    </source>
</evidence>
<evidence type="ECO:0000256" key="7">
    <source>
        <dbReference type="ARBA" id="ARBA00022990"/>
    </source>
</evidence>
<dbReference type="GO" id="GO:0006325">
    <property type="term" value="P:chromatin organization"/>
    <property type="evidence" value="ECO:0007669"/>
    <property type="project" value="UniProtKB-KW"/>
</dbReference>
<evidence type="ECO:0000256" key="3">
    <source>
        <dbReference type="ARBA" id="ARBA00022553"/>
    </source>
</evidence>
<name>A0A7N6C4D5_ANATE</name>
<keyword evidence="4" id="KW-0341">Growth regulation</keyword>
<proteinExistence type="predicted"/>
<dbReference type="CDD" id="cd05507">
    <property type="entry name" value="Bromo_brd8_like"/>
    <property type="match status" value="1"/>
</dbReference>
<dbReference type="GO" id="GO:0005634">
    <property type="term" value="C:nucleus"/>
    <property type="evidence" value="ECO:0007669"/>
    <property type="project" value="UniProtKB-SubCell"/>
</dbReference>
<evidence type="ECO:0000256" key="8">
    <source>
        <dbReference type="ARBA" id="ARBA00023015"/>
    </source>
</evidence>
<evidence type="ECO:0000256" key="12">
    <source>
        <dbReference type="ARBA" id="ARBA00023242"/>
    </source>
</evidence>
<dbReference type="Proteomes" id="UP000265040">
    <property type="component" value="Chromosome 14"/>
</dbReference>
<feature type="compositionally biased region" description="Basic and acidic residues" evidence="16">
    <location>
        <begin position="701"/>
        <end position="716"/>
    </location>
</feature>
<evidence type="ECO:0000256" key="17">
    <source>
        <dbReference type="SAM" id="Phobius"/>
    </source>
</evidence>
<reference evidence="19" key="1">
    <citation type="submission" date="2021-04" db="EMBL/GenBank/DDBJ databases">
        <authorList>
            <consortium name="Wellcome Sanger Institute Data Sharing"/>
        </authorList>
    </citation>
    <scope>NUCLEOTIDE SEQUENCE [LARGE SCALE GENOMIC DNA]</scope>
</reference>
<dbReference type="AlphaFoldDB" id="A0A7N6C4D5"/>
<keyword evidence="20" id="KW-1185">Reference proteome</keyword>
<dbReference type="PANTHER" id="PTHR15398:SF4">
    <property type="entry name" value="BROMODOMAIN-CONTAINING PROTEIN 8 ISOFORM X1"/>
    <property type="match status" value="1"/>
</dbReference>
<dbReference type="InterPro" id="IPR001487">
    <property type="entry name" value="Bromodomain"/>
</dbReference>
<keyword evidence="2" id="KW-1017">Isopeptide bond</keyword>
<feature type="domain" description="Bromo" evidence="18">
    <location>
        <begin position="594"/>
        <end position="664"/>
    </location>
</feature>
<dbReference type="PANTHER" id="PTHR15398">
    <property type="entry name" value="BROMODOMAIN-CONTAINING PROTEIN 8"/>
    <property type="match status" value="1"/>
</dbReference>
<keyword evidence="5" id="KW-0832">Ubl conjugation</keyword>
<protein>
    <recommendedName>
        <fullName evidence="13">Bromodomain-containing protein 8</fullName>
    </recommendedName>
</protein>
<keyword evidence="12" id="KW-0539">Nucleus</keyword>
<keyword evidence="17" id="KW-0472">Membrane</keyword>
<evidence type="ECO:0000256" key="13">
    <source>
        <dbReference type="ARBA" id="ARBA00070695"/>
    </source>
</evidence>
<feature type="transmembrane region" description="Helical" evidence="17">
    <location>
        <begin position="260"/>
        <end position="280"/>
    </location>
</feature>
<keyword evidence="3" id="KW-0597">Phosphoprotein</keyword>
<organism evidence="19 20">
    <name type="scientific">Anabas testudineus</name>
    <name type="common">Climbing perch</name>
    <name type="synonym">Anthias testudineus</name>
    <dbReference type="NCBI Taxonomy" id="64144"/>
    <lineage>
        <taxon>Eukaryota</taxon>
        <taxon>Metazoa</taxon>
        <taxon>Chordata</taxon>
        <taxon>Craniata</taxon>
        <taxon>Vertebrata</taxon>
        <taxon>Euteleostomi</taxon>
        <taxon>Actinopterygii</taxon>
        <taxon>Neopterygii</taxon>
        <taxon>Teleostei</taxon>
        <taxon>Neoteleostei</taxon>
        <taxon>Acanthomorphata</taxon>
        <taxon>Anabantaria</taxon>
        <taxon>Anabantiformes</taxon>
        <taxon>Anabantoidei</taxon>
        <taxon>Anabantidae</taxon>
        <taxon>Anabas</taxon>
    </lineage>
</organism>
<reference evidence="19" key="3">
    <citation type="submission" date="2025-09" db="UniProtKB">
        <authorList>
            <consortium name="Ensembl"/>
        </authorList>
    </citation>
    <scope>IDENTIFICATION</scope>
</reference>
<keyword evidence="8" id="KW-0805">Transcription regulation</keyword>
<keyword evidence="10 14" id="KW-0103">Bromodomain</keyword>